<keyword evidence="4" id="KW-1185">Reference proteome</keyword>
<name>A0A1N7FQA3_9SPHI</name>
<comment type="caution">
    <text evidence="3">The sequence shown here is derived from an EMBL/GenBank/DDBJ whole genome shotgun (WGS) entry which is preliminary data.</text>
</comment>
<gene>
    <name evidence="3" type="ORF">HDF22_003367</name>
    <name evidence="2" type="ORF">HDF23_005281</name>
</gene>
<dbReference type="EMBL" id="JACHCA010000008">
    <property type="protein sequence ID" value="MBB6129242.1"/>
    <property type="molecule type" value="Genomic_DNA"/>
</dbReference>
<evidence type="ECO:0000313" key="2">
    <source>
        <dbReference type="EMBL" id="MBB6112506.1"/>
    </source>
</evidence>
<feature type="compositionally biased region" description="Polar residues" evidence="1">
    <location>
        <begin position="71"/>
        <end position="85"/>
    </location>
</feature>
<evidence type="ECO:0000313" key="4">
    <source>
        <dbReference type="Proteomes" id="UP000541583"/>
    </source>
</evidence>
<feature type="region of interest" description="Disordered" evidence="1">
    <location>
        <begin position="1"/>
        <end position="154"/>
    </location>
</feature>
<feature type="compositionally biased region" description="Basic and acidic residues" evidence="1">
    <location>
        <begin position="144"/>
        <end position="154"/>
    </location>
</feature>
<organism evidence="3 5">
    <name type="scientific">Mucilaginibacter lappiensis</name>
    <dbReference type="NCBI Taxonomy" id="354630"/>
    <lineage>
        <taxon>Bacteria</taxon>
        <taxon>Pseudomonadati</taxon>
        <taxon>Bacteroidota</taxon>
        <taxon>Sphingobacteriia</taxon>
        <taxon>Sphingobacteriales</taxon>
        <taxon>Sphingobacteriaceae</taxon>
        <taxon>Mucilaginibacter</taxon>
    </lineage>
</organism>
<evidence type="ECO:0000313" key="3">
    <source>
        <dbReference type="EMBL" id="MBB6129242.1"/>
    </source>
</evidence>
<evidence type="ECO:0000313" key="5">
    <source>
        <dbReference type="Proteomes" id="UP000548326"/>
    </source>
</evidence>
<feature type="compositionally biased region" description="Basic and acidic residues" evidence="1">
    <location>
        <begin position="97"/>
        <end position="116"/>
    </location>
</feature>
<reference evidence="4 5" key="1">
    <citation type="submission" date="2020-08" db="EMBL/GenBank/DDBJ databases">
        <title>Genomic Encyclopedia of Type Strains, Phase IV (KMG-V): Genome sequencing to study the core and pangenomes of soil and plant-associated prokaryotes.</title>
        <authorList>
            <person name="Whitman W."/>
        </authorList>
    </citation>
    <scope>NUCLEOTIDE SEQUENCE [LARGE SCALE GENOMIC DNA]</scope>
    <source>
        <strain evidence="2 4">ANJLi2</strain>
        <strain evidence="3 5">MP601</strain>
    </source>
</reference>
<evidence type="ECO:0000256" key="1">
    <source>
        <dbReference type="SAM" id="MobiDB-lite"/>
    </source>
</evidence>
<dbReference type="EMBL" id="JACHCB010000019">
    <property type="protein sequence ID" value="MBB6112506.1"/>
    <property type="molecule type" value="Genomic_DNA"/>
</dbReference>
<dbReference type="OrthoDB" id="714337at2"/>
<dbReference type="AlphaFoldDB" id="A0A1N7FQA3"/>
<proteinExistence type="predicted"/>
<dbReference type="STRING" id="354630.SAMN05421821_11940"/>
<feature type="compositionally biased region" description="Basic and acidic residues" evidence="1">
    <location>
        <begin position="24"/>
        <end position="68"/>
    </location>
</feature>
<protein>
    <submittedName>
        <fullName evidence="3">Uncharacterized protein</fullName>
    </submittedName>
</protein>
<sequence length="154" mass="17560">MSNQNINPGFDDDYEDDDALNDNSADRDRTLKDELGETIDKEDLKYNPKDNSFEYDVKSDDPDYDHPDPYNTSVKNGNDMNSTYDEANPYDNTDEEYAGKRSLETDVDDLGMHIDEGDIVEVDPADSALAHTPEDDRDDLDEEGYPKNDTEFLK</sequence>
<dbReference type="Proteomes" id="UP000548326">
    <property type="component" value="Unassembled WGS sequence"/>
</dbReference>
<accession>A0A1N7FQA3</accession>
<dbReference type="Proteomes" id="UP000541583">
    <property type="component" value="Unassembled WGS sequence"/>
</dbReference>
<dbReference type="RefSeq" id="WP_076377911.1">
    <property type="nucleotide sequence ID" value="NZ_FTMG01000019.1"/>
</dbReference>
<feature type="compositionally biased region" description="Acidic residues" evidence="1">
    <location>
        <begin position="10"/>
        <end position="20"/>
    </location>
</feature>